<evidence type="ECO:0000313" key="3">
    <source>
        <dbReference type="Proteomes" id="UP001189429"/>
    </source>
</evidence>
<feature type="compositionally biased region" description="Basic and acidic residues" evidence="1">
    <location>
        <begin position="129"/>
        <end position="138"/>
    </location>
</feature>
<evidence type="ECO:0000256" key="1">
    <source>
        <dbReference type="SAM" id="MobiDB-lite"/>
    </source>
</evidence>
<protein>
    <submittedName>
        <fullName evidence="2">Uncharacterized protein</fullName>
    </submittedName>
</protein>
<name>A0ABN9XRA7_9DINO</name>
<dbReference type="InterPro" id="IPR011009">
    <property type="entry name" value="Kinase-like_dom_sf"/>
</dbReference>
<comment type="caution">
    <text evidence="2">The sequence shown here is derived from an EMBL/GenBank/DDBJ whole genome shotgun (WGS) entry which is preliminary data.</text>
</comment>
<proteinExistence type="predicted"/>
<feature type="non-terminal residue" evidence="2">
    <location>
        <position position="146"/>
    </location>
</feature>
<evidence type="ECO:0000313" key="2">
    <source>
        <dbReference type="EMBL" id="CAK0900881.1"/>
    </source>
</evidence>
<reference evidence="2" key="1">
    <citation type="submission" date="2023-10" db="EMBL/GenBank/DDBJ databases">
        <authorList>
            <person name="Chen Y."/>
            <person name="Shah S."/>
            <person name="Dougan E. K."/>
            <person name="Thang M."/>
            <person name="Chan C."/>
        </authorList>
    </citation>
    <scope>NUCLEOTIDE SEQUENCE [LARGE SCALE GENOMIC DNA]</scope>
</reference>
<accession>A0ABN9XRA7</accession>
<sequence>MNARWRERELTLCGVPLETVTYSIVPLGDAAGLVQAVPSSRTLRQLCRGFSLEDRHLRVLHALQGSVTRLDRLAASTAAYLTACYSLGVGDGFFSLQNHAARRRVAVPRRLRLRVRGAPEAGRPADGTAEGRDPRAERVAAGAAGA</sequence>
<dbReference type="Proteomes" id="UP001189429">
    <property type="component" value="Unassembled WGS sequence"/>
</dbReference>
<organism evidence="2 3">
    <name type="scientific">Prorocentrum cordatum</name>
    <dbReference type="NCBI Taxonomy" id="2364126"/>
    <lineage>
        <taxon>Eukaryota</taxon>
        <taxon>Sar</taxon>
        <taxon>Alveolata</taxon>
        <taxon>Dinophyceae</taxon>
        <taxon>Prorocentrales</taxon>
        <taxon>Prorocentraceae</taxon>
        <taxon>Prorocentrum</taxon>
    </lineage>
</organism>
<dbReference type="EMBL" id="CAUYUJ010020847">
    <property type="protein sequence ID" value="CAK0900881.1"/>
    <property type="molecule type" value="Genomic_DNA"/>
</dbReference>
<keyword evidence="3" id="KW-1185">Reference proteome</keyword>
<feature type="region of interest" description="Disordered" evidence="1">
    <location>
        <begin position="117"/>
        <end position="146"/>
    </location>
</feature>
<gene>
    <name evidence="2" type="ORF">PCOR1329_LOCUS78033</name>
</gene>
<dbReference type="SUPFAM" id="SSF56112">
    <property type="entry name" value="Protein kinase-like (PK-like)"/>
    <property type="match status" value="1"/>
</dbReference>